<feature type="compositionally biased region" description="Basic and acidic residues" evidence="2">
    <location>
        <begin position="200"/>
        <end position="226"/>
    </location>
</feature>
<dbReference type="SUPFAM" id="SSF103647">
    <property type="entry name" value="TSP type-3 repeat"/>
    <property type="match status" value="1"/>
</dbReference>
<feature type="compositionally biased region" description="Pro residues" evidence="2">
    <location>
        <begin position="232"/>
        <end position="246"/>
    </location>
</feature>
<dbReference type="Proteomes" id="UP000176603">
    <property type="component" value="Unassembled WGS sequence"/>
</dbReference>
<evidence type="ECO:0000313" key="6">
    <source>
        <dbReference type="Proteomes" id="UP000176603"/>
    </source>
</evidence>
<feature type="compositionally biased region" description="Acidic residues" evidence="2">
    <location>
        <begin position="144"/>
        <end position="160"/>
    </location>
</feature>
<accession>A0A1F7UJ96</accession>
<keyword evidence="1 4" id="KW-0732">Signal</keyword>
<keyword evidence="3" id="KW-0812">Transmembrane</keyword>
<name>A0A1F7UJ96_9BACT</name>
<keyword evidence="3" id="KW-1133">Transmembrane helix</keyword>
<dbReference type="STRING" id="1802399.A3E39_04650"/>
<proteinExistence type="predicted"/>
<dbReference type="GO" id="GO:0007155">
    <property type="term" value="P:cell adhesion"/>
    <property type="evidence" value="ECO:0007669"/>
    <property type="project" value="InterPro"/>
</dbReference>
<dbReference type="InterPro" id="IPR028974">
    <property type="entry name" value="TSP_type-3_rpt"/>
</dbReference>
<reference evidence="5 6" key="1">
    <citation type="journal article" date="2016" name="Nat. Commun.">
        <title>Thousands of microbial genomes shed light on interconnected biogeochemical processes in an aquifer system.</title>
        <authorList>
            <person name="Anantharaman K."/>
            <person name="Brown C.T."/>
            <person name="Hug L.A."/>
            <person name="Sharon I."/>
            <person name="Castelle C.J."/>
            <person name="Probst A.J."/>
            <person name="Thomas B.C."/>
            <person name="Singh A."/>
            <person name="Wilkins M.J."/>
            <person name="Karaoz U."/>
            <person name="Brodie E.L."/>
            <person name="Williams K.H."/>
            <person name="Hubbard S.S."/>
            <person name="Banfield J.F."/>
        </authorList>
    </citation>
    <scope>NUCLEOTIDE SEQUENCE [LARGE SCALE GENOMIC DNA]</scope>
</reference>
<sequence>MTRIRSARISALCTAFFLAAPVSAATFDVQIDPTITVTPSPVLVGQQVRIYASIVNVGDEDVEGVVFFSDNGAQIAVKPFSAKSSGKAEEVWSPWQPMAQGTYTIRVDAVNDGSASDATPGDNARSVSVFVDSDSDHDGIGDATDPDDDNDGVPDTEDQFPLDPSRSHDTDGDEQDDATDSDDDNDGLYDFQEQTMGSDPLKRDTDGDAVGDKEDAFPLDPKKSEEDVVVPVVPPTPTPVEIPTPTPEVQAATVPGAPTPTVSDPAVVTTTWVTIATTTDESTSAPEPAKPPSKGKKQSPSAWSRIPWLWKVAAASAAVAALFFLMEKRKHGKWTRTLDKIRKME</sequence>
<feature type="region of interest" description="Disordered" evidence="2">
    <location>
        <begin position="113"/>
        <end position="264"/>
    </location>
</feature>
<feature type="transmembrane region" description="Helical" evidence="3">
    <location>
        <begin position="308"/>
        <end position="326"/>
    </location>
</feature>
<evidence type="ECO:0000256" key="4">
    <source>
        <dbReference type="SAM" id="SignalP"/>
    </source>
</evidence>
<dbReference type="InterPro" id="IPR003367">
    <property type="entry name" value="Thrombospondin_3-like_rpt"/>
</dbReference>
<dbReference type="GO" id="GO:0005509">
    <property type="term" value="F:calcium ion binding"/>
    <property type="evidence" value="ECO:0007669"/>
    <property type="project" value="InterPro"/>
</dbReference>
<feature type="chain" id="PRO_5009533042" description="CARDB domain-containing protein" evidence="4">
    <location>
        <begin position="25"/>
        <end position="345"/>
    </location>
</feature>
<comment type="caution">
    <text evidence="5">The sequence shown here is derived from an EMBL/GenBank/DDBJ whole genome shotgun (WGS) entry which is preliminary data.</text>
</comment>
<evidence type="ECO:0000256" key="2">
    <source>
        <dbReference type="SAM" id="MobiDB-lite"/>
    </source>
</evidence>
<gene>
    <name evidence="5" type="ORF">A3E39_04650</name>
</gene>
<dbReference type="AlphaFoldDB" id="A0A1F7UJ96"/>
<evidence type="ECO:0008006" key="7">
    <source>
        <dbReference type="Google" id="ProtNLM"/>
    </source>
</evidence>
<feature type="signal peptide" evidence="4">
    <location>
        <begin position="1"/>
        <end position="24"/>
    </location>
</feature>
<organism evidence="5 6">
    <name type="scientific">Candidatus Uhrbacteria bacterium RIFCSPHIGHO2_12_FULL_60_25</name>
    <dbReference type="NCBI Taxonomy" id="1802399"/>
    <lineage>
        <taxon>Bacteria</taxon>
        <taxon>Candidatus Uhriibacteriota</taxon>
    </lineage>
</organism>
<feature type="region of interest" description="Disordered" evidence="2">
    <location>
        <begin position="277"/>
        <end position="301"/>
    </location>
</feature>
<evidence type="ECO:0000256" key="3">
    <source>
        <dbReference type="SAM" id="Phobius"/>
    </source>
</evidence>
<dbReference type="Gene3D" id="4.10.1080.10">
    <property type="entry name" value="TSP type-3 repeat"/>
    <property type="match status" value="1"/>
</dbReference>
<keyword evidence="3" id="KW-0472">Membrane</keyword>
<evidence type="ECO:0000313" key="5">
    <source>
        <dbReference type="EMBL" id="OGL78325.1"/>
    </source>
</evidence>
<dbReference type="Pfam" id="PF02412">
    <property type="entry name" value="TSP_3"/>
    <property type="match status" value="1"/>
</dbReference>
<feature type="compositionally biased region" description="Acidic residues" evidence="2">
    <location>
        <begin position="171"/>
        <end position="187"/>
    </location>
</feature>
<dbReference type="EMBL" id="MGEH01000033">
    <property type="protein sequence ID" value="OGL78325.1"/>
    <property type="molecule type" value="Genomic_DNA"/>
</dbReference>
<protein>
    <recommendedName>
        <fullName evidence="7">CARDB domain-containing protein</fullName>
    </recommendedName>
</protein>
<evidence type="ECO:0000256" key="1">
    <source>
        <dbReference type="ARBA" id="ARBA00022729"/>
    </source>
</evidence>